<comment type="caution">
    <text evidence="1">The sequence shown here is derived from an EMBL/GenBank/DDBJ whole genome shotgun (WGS) entry which is preliminary data.</text>
</comment>
<dbReference type="EMBL" id="JAJGNA010000012">
    <property type="protein sequence ID" value="MCC4309094.1"/>
    <property type="molecule type" value="Genomic_DNA"/>
</dbReference>
<evidence type="ECO:0000313" key="1">
    <source>
        <dbReference type="EMBL" id="MCC4309094.1"/>
    </source>
</evidence>
<sequence>MSDSCTHIVPVHTGDYPHAEAKAREILAWFQDRGLVAAAPSDCTLDGPGYAFTPKIQALFIEPMDPRVHDGVTRGLALHAGPRKVFHPMEGAELSFVCPGCGHDQGWDGVDAIGAWFAGEEDEPACPACGERFHINRYGTDRGGTDTPWAFSNLGLTLWNDHGGAFQPAFLDSMRALYGTDIRVVEVHI</sequence>
<dbReference type="Proteomes" id="UP001108027">
    <property type="component" value="Unassembled WGS sequence"/>
</dbReference>
<protein>
    <submittedName>
        <fullName evidence="1">Uncharacterized protein</fullName>
    </submittedName>
</protein>
<name>A0A9Q3UPH4_9GAMM</name>
<evidence type="ECO:0000313" key="2">
    <source>
        <dbReference type="Proteomes" id="UP001108027"/>
    </source>
</evidence>
<keyword evidence="2" id="KW-1185">Reference proteome</keyword>
<organism evidence="1 2">
    <name type="scientific">Alloalcanivorax marinus</name>
    <dbReference type="NCBI Taxonomy" id="1177169"/>
    <lineage>
        <taxon>Bacteria</taxon>
        <taxon>Pseudomonadati</taxon>
        <taxon>Pseudomonadota</taxon>
        <taxon>Gammaproteobacteria</taxon>
        <taxon>Oceanospirillales</taxon>
        <taxon>Alcanivoracaceae</taxon>
        <taxon>Alloalcanivorax</taxon>
    </lineage>
</organism>
<gene>
    <name evidence="1" type="ORF">LL252_10975</name>
</gene>
<dbReference type="RefSeq" id="WP_228234040.1">
    <property type="nucleotide sequence ID" value="NZ_JAJGNA010000012.1"/>
</dbReference>
<reference evidence="1" key="1">
    <citation type="submission" date="2021-10" db="EMBL/GenBank/DDBJ databases">
        <title>The diversity and Nitrogen Metabolism of Culturable Nitrate-Utilizing Bacteria Within the Oxygen Minimum Zone of the Changjiang (Yangtze River)Estuary.</title>
        <authorList>
            <person name="Zhang D."/>
            <person name="Zheng J."/>
            <person name="Liu S."/>
            <person name="He W."/>
        </authorList>
    </citation>
    <scope>NUCLEOTIDE SEQUENCE</scope>
    <source>
        <strain evidence="1">FXH-223</strain>
    </source>
</reference>
<accession>A0A9Q3UPH4</accession>
<dbReference type="AlphaFoldDB" id="A0A9Q3UPH4"/>
<proteinExistence type="predicted"/>